<dbReference type="STRING" id="1560201.NG42_02345"/>
<name>A0A0L7T8E5_9GAMM</name>
<evidence type="ECO:0000313" key="4">
    <source>
        <dbReference type="Proteomes" id="UP000037088"/>
    </source>
</evidence>
<dbReference type="Proteomes" id="UP000037088">
    <property type="component" value="Unassembled WGS sequence"/>
</dbReference>
<evidence type="ECO:0000313" key="2">
    <source>
        <dbReference type="EMBL" id="KOC92073.1"/>
    </source>
</evidence>
<dbReference type="OrthoDB" id="6485518at2"/>
<dbReference type="PATRIC" id="fig|1560201.3.peg.502"/>
<accession>A0A0L7T8E5</accession>
<protein>
    <submittedName>
        <fullName evidence="1">Damage-inducible protein J</fullName>
    </submittedName>
</protein>
<gene>
    <name evidence="2" type="ORF">NG42_02345</name>
    <name evidence="1" type="ORF">NG43_15680</name>
</gene>
<reference evidence="3 4" key="1">
    <citation type="journal article" date="2015" name="Int. J. Syst. Evol. Microbiol.">
        <title>Erwinia iniecta sp. nov., isolated from Russian wheat aphids (Diuraphis noxia).</title>
        <authorList>
            <person name="Campillo T."/>
            <person name="Luna E."/>
            <person name="Portier P."/>
            <person name="Fischer-Le Saux M."/>
            <person name="Lapitan N."/>
            <person name="Tisserat N.A."/>
            <person name="Leach J.E."/>
        </authorList>
    </citation>
    <scope>NUCLEOTIDE SEQUENCE [LARGE SCALE GENOMIC DNA]</scope>
    <source>
        <strain evidence="2 4">B120</strain>
        <strain evidence="1 3">B149</strain>
    </source>
</reference>
<organism evidence="1 3">
    <name type="scientific">Winslowiella iniecta</name>
    <dbReference type="NCBI Taxonomy" id="1560201"/>
    <lineage>
        <taxon>Bacteria</taxon>
        <taxon>Pseudomonadati</taxon>
        <taxon>Pseudomonadota</taxon>
        <taxon>Gammaproteobacteria</taxon>
        <taxon>Enterobacterales</taxon>
        <taxon>Erwiniaceae</taxon>
        <taxon>Winslowiella</taxon>
    </lineage>
</organism>
<keyword evidence="4" id="KW-1185">Reference proteome</keyword>
<proteinExistence type="predicted"/>
<comment type="caution">
    <text evidence="1">The sequence shown here is derived from an EMBL/GenBank/DDBJ whole genome shotgun (WGS) entry which is preliminary data.</text>
</comment>
<evidence type="ECO:0000313" key="1">
    <source>
        <dbReference type="EMBL" id="KOC91466.1"/>
    </source>
</evidence>
<dbReference type="RefSeq" id="WP_052897414.1">
    <property type="nucleotide sequence ID" value="NZ_JRXE01000003.1"/>
</dbReference>
<dbReference type="EMBL" id="JRXF01000025">
    <property type="protein sequence ID" value="KOC91466.1"/>
    <property type="molecule type" value="Genomic_DNA"/>
</dbReference>
<dbReference type="AlphaFoldDB" id="A0A0L7T8E5"/>
<evidence type="ECO:0000313" key="3">
    <source>
        <dbReference type="Proteomes" id="UP000036851"/>
    </source>
</evidence>
<sequence>MSNIHFRIDETTKRLAMQAAERKNTDLTKLVRQRVEQLAAEEQEMQSMEQDRWRENAIAEAFEYHENQITHFISDDEMKTRMDVLKAKALKGDL</sequence>
<dbReference type="Proteomes" id="UP000036851">
    <property type="component" value="Unassembled WGS sequence"/>
</dbReference>
<dbReference type="EMBL" id="JRXE01000003">
    <property type="protein sequence ID" value="KOC92073.1"/>
    <property type="molecule type" value="Genomic_DNA"/>
</dbReference>